<reference evidence="2" key="1">
    <citation type="journal article" date="2021" name="ISME J.">
        <title>Evolutionary origin and ecological implication of a unique nif island in free-living Bradyrhizobium lineages.</title>
        <authorList>
            <person name="Tao J."/>
        </authorList>
    </citation>
    <scope>NUCLEOTIDE SEQUENCE [LARGE SCALE GENOMIC DNA]</scope>
    <source>
        <strain evidence="2">SZCCT0434</strain>
    </source>
</reference>
<accession>A0ABS5FY83</accession>
<evidence type="ECO:0000313" key="2">
    <source>
        <dbReference type="Proteomes" id="UP001315278"/>
    </source>
</evidence>
<gene>
    <name evidence="1" type="ORF">JQ615_41025</name>
</gene>
<evidence type="ECO:0000313" key="1">
    <source>
        <dbReference type="EMBL" id="MBR0801728.1"/>
    </source>
</evidence>
<keyword evidence="2" id="KW-1185">Reference proteome</keyword>
<proteinExistence type="predicted"/>
<evidence type="ECO:0008006" key="3">
    <source>
        <dbReference type="Google" id="ProtNLM"/>
    </source>
</evidence>
<dbReference type="RefSeq" id="WP_212495652.1">
    <property type="nucleotide sequence ID" value="NZ_JAFCJH010000102.1"/>
</dbReference>
<comment type="caution">
    <text evidence="1">The sequence shown here is derived from an EMBL/GenBank/DDBJ whole genome shotgun (WGS) entry which is preliminary data.</text>
</comment>
<dbReference type="EMBL" id="JAFCJH010000102">
    <property type="protein sequence ID" value="MBR0801728.1"/>
    <property type="molecule type" value="Genomic_DNA"/>
</dbReference>
<name>A0ABS5FY83_9BRAD</name>
<organism evidence="1 2">
    <name type="scientific">Bradyrhizobium jicamae</name>
    <dbReference type="NCBI Taxonomy" id="280332"/>
    <lineage>
        <taxon>Bacteria</taxon>
        <taxon>Pseudomonadati</taxon>
        <taxon>Pseudomonadota</taxon>
        <taxon>Alphaproteobacteria</taxon>
        <taxon>Hyphomicrobiales</taxon>
        <taxon>Nitrobacteraceae</taxon>
        <taxon>Bradyrhizobium</taxon>
    </lineage>
</organism>
<dbReference type="Proteomes" id="UP001315278">
    <property type="component" value="Unassembled WGS sequence"/>
</dbReference>
<sequence length="84" mass="9395">MDDKVKIRCPACARVFREKAGRIRDGVQVNCQNCNKLITLTKETEDPFLRKALKAARELRAAQDAAVFAATYSRAATAPKREMP</sequence>
<protein>
    <recommendedName>
        <fullName evidence="3">Zinc finger/thioredoxin putative domain-containing protein</fullName>
    </recommendedName>
</protein>